<evidence type="ECO:0000259" key="3">
    <source>
        <dbReference type="Pfam" id="PF14846"/>
    </source>
</evidence>
<dbReference type="PANTHER" id="PTHR18871">
    <property type="entry name" value="CENTROSOMAL PROTEIN OF 112 KDA"/>
    <property type="match status" value="1"/>
</dbReference>
<proteinExistence type="predicted"/>
<evidence type="ECO:0000256" key="1">
    <source>
        <dbReference type="SAM" id="Coils"/>
    </source>
</evidence>
<dbReference type="PANTHER" id="PTHR18871:SF2">
    <property type="entry name" value="CENTROSOMAL PROTEIN OF 112 KDA"/>
    <property type="match status" value="1"/>
</dbReference>
<name>A0A4W6DS86_LATCA</name>
<evidence type="ECO:0000256" key="2">
    <source>
        <dbReference type="SAM" id="MobiDB-lite"/>
    </source>
</evidence>
<feature type="coiled-coil region" evidence="1">
    <location>
        <begin position="353"/>
        <end position="457"/>
    </location>
</feature>
<dbReference type="InterPro" id="IPR055310">
    <property type="entry name" value="CEP112"/>
</dbReference>
<dbReference type="STRING" id="8187.ENSLCAP00010027713"/>
<keyword evidence="1" id="KW-0175">Coiled coil</keyword>
<evidence type="ECO:0000313" key="5">
    <source>
        <dbReference type="Proteomes" id="UP000314980"/>
    </source>
</evidence>
<dbReference type="GeneTree" id="ENSGT00390000006544"/>
<reference evidence="4" key="3">
    <citation type="submission" date="2025-09" db="UniProtKB">
        <authorList>
            <consortium name="Ensembl"/>
        </authorList>
    </citation>
    <scope>IDENTIFICATION</scope>
</reference>
<reference evidence="4" key="2">
    <citation type="submission" date="2025-08" db="UniProtKB">
        <authorList>
            <consortium name="Ensembl"/>
        </authorList>
    </citation>
    <scope>IDENTIFICATION</scope>
</reference>
<dbReference type="Proteomes" id="UP000314980">
    <property type="component" value="Unassembled WGS sequence"/>
</dbReference>
<keyword evidence="5" id="KW-1185">Reference proteome</keyword>
<protein>
    <submittedName>
        <fullName evidence="4">Centrosomal protein 112</fullName>
    </submittedName>
</protein>
<feature type="compositionally biased region" description="Basic and acidic residues" evidence="2">
    <location>
        <begin position="621"/>
        <end position="657"/>
    </location>
</feature>
<evidence type="ECO:0000313" key="4">
    <source>
        <dbReference type="Ensembl" id="ENSLCAP00010027713.1"/>
    </source>
</evidence>
<feature type="coiled-coil region" evidence="1">
    <location>
        <begin position="745"/>
        <end position="851"/>
    </location>
</feature>
<gene>
    <name evidence="4" type="primary">CEP112</name>
</gene>
<accession>A0A4W6DS86</accession>
<reference evidence="5" key="1">
    <citation type="submission" date="2015-09" db="EMBL/GenBank/DDBJ databases">
        <authorList>
            <person name="Sai Rama Sridatta P."/>
        </authorList>
    </citation>
    <scope>NUCLEOTIDE SEQUENCE [LARGE SCALE GENOMIC DNA]</scope>
</reference>
<sequence>GYRKNWQNILKNLFLLDTEFDHFLLDMKPYVLKHPNKSERQRCAVWIKKLCDPASCGSGLTGRKNRNLYARLLLHMLKRGVLEMPFISKPEPGSLKTLPTYMSIYFDEPLSGRPVEYSNAGLPDWVTGELGGYTDDTLTLGLLKDRTSSTPIATHHRYLSTVRHLGQICTGLVWKLRMTVFHLDLWCSVVYARCCSLRLFFRCAKSNEELKSGSQCCTYDICLFFFCVCFQIEMKLKILESKHQEEKLKMQQRHDADVEKILDRKNGEIEEMKGMYRAKQKESEEMIRKLEKKVQSVLRESQVICESKEKQIAELKKMSDQSTDSLKNEWEKKLHAAVTDMEQEKFELQKKHTENIQELLEDTNVRLAKMEAEYNARSQATQTVRELELRVKQQSVEVEKGNALRQKVTQEKAQLEIHIASISAELQEASRRTMILQKEKEQQSEQYEQTVQRLQAKHETDMSHLHQEHALSAAKVQITKKSPHAQLKQQLQDSEHRRHQQIRVCFGWRRSIHSEAEKEKSEAKRKIAKLEDALREMESQLDRARESQRQQIQQADMALEQFKKQVELSSEKAYADMKLQMEKVEDDLIRSKSLRENQAKEFSQQLDALRQKYEQQMAEQRMQHEQERTRLQQQHSAEKDSLVQERQREVSSLERQARAALQQHQQHTQEWRKRDAQTISDLEAQVTSLSEELQGAHTHHKQQLAELALLREEEKQKAFLDKETSLGRLRSDMERIRSDLERSHQQEKDAAREKANSRLKQIEKEYSQKLTKSAQLIAELQTSLCDSKEEAVHLQQAMEKQLEEANTRWDEERRTITHHADQANKALQEKVESLQRQLHCSEKKLLSKELETEEKVTVVRQEYEEKIKGLMPAELRQELEDTITSLKAQVRADFEQKLKRSSKNAHSFLKLSFTFLCC</sequence>
<feature type="region of interest" description="Disordered" evidence="2">
    <location>
        <begin position="614"/>
        <end position="675"/>
    </location>
</feature>
<dbReference type="InParanoid" id="A0A4W6DS86"/>
<dbReference type="Ensembl" id="ENSLCAT00010028317.1">
    <property type="protein sequence ID" value="ENSLCAP00010027713.1"/>
    <property type="gene ID" value="ENSLCAG00010013035.1"/>
</dbReference>
<dbReference type="InterPro" id="IPR027831">
    <property type="entry name" value="DUF4485"/>
</dbReference>
<organism evidence="4 5">
    <name type="scientific">Lates calcarifer</name>
    <name type="common">Barramundi</name>
    <name type="synonym">Holocentrus calcarifer</name>
    <dbReference type="NCBI Taxonomy" id="8187"/>
    <lineage>
        <taxon>Eukaryota</taxon>
        <taxon>Metazoa</taxon>
        <taxon>Chordata</taxon>
        <taxon>Craniata</taxon>
        <taxon>Vertebrata</taxon>
        <taxon>Euteleostomi</taxon>
        <taxon>Actinopterygii</taxon>
        <taxon>Neopterygii</taxon>
        <taxon>Teleostei</taxon>
        <taxon>Neoteleostei</taxon>
        <taxon>Acanthomorphata</taxon>
        <taxon>Carangaria</taxon>
        <taxon>Carangaria incertae sedis</taxon>
        <taxon>Centropomidae</taxon>
        <taxon>Lates</taxon>
    </lineage>
</organism>
<dbReference type="AlphaFoldDB" id="A0A4W6DS86"/>
<feature type="coiled-coil region" evidence="1">
    <location>
        <begin position="262"/>
        <end position="318"/>
    </location>
</feature>
<feature type="region of interest" description="Disordered" evidence="2">
    <location>
        <begin position="477"/>
        <end position="496"/>
    </location>
</feature>
<dbReference type="FunCoup" id="A0A4W6DS86">
    <property type="interactions" value="836"/>
</dbReference>
<dbReference type="Pfam" id="PF14846">
    <property type="entry name" value="DUF4485"/>
    <property type="match status" value="1"/>
</dbReference>
<feature type="domain" description="DUF4485" evidence="3">
    <location>
        <begin position="16"/>
        <end position="101"/>
    </location>
</feature>